<protein>
    <submittedName>
        <fullName evidence="1">Uncharacterized protein</fullName>
    </submittedName>
</protein>
<evidence type="ECO:0000313" key="1">
    <source>
        <dbReference type="EMBL" id="JAH91839.1"/>
    </source>
</evidence>
<dbReference type="EMBL" id="GBXM01016738">
    <property type="protein sequence ID" value="JAH91839.1"/>
    <property type="molecule type" value="Transcribed_RNA"/>
</dbReference>
<dbReference type="AlphaFoldDB" id="A0A0E9WN66"/>
<accession>A0A0E9WN66</accession>
<proteinExistence type="predicted"/>
<sequence>MDSGSCIAGTSCSCSCMQSGWAAYPASFDLWPWRGPLCAPSSALALANHFQPSALWIHAPLKSSDVLHRQTPAC</sequence>
<reference evidence="1" key="1">
    <citation type="submission" date="2014-11" db="EMBL/GenBank/DDBJ databases">
        <authorList>
            <person name="Amaro Gonzalez C."/>
        </authorList>
    </citation>
    <scope>NUCLEOTIDE SEQUENCE</scope>
</reference>
<organism evidence="1">
    <name type="scientific">Anguilla anguilla</name>
    <name type="common">European freshwater eel</name>
    <name type="synonym">Muraena anguilla</name>
    <dbReference type="NCBI Taxonomy" id="7936"/>
    <lineage>
        <taxon>Eukaryota</taxon>
        <taxon>Metazoa</taxon>
        <taxon>Chordata</taxon>
        <taxon>Craniata</taxon>
        <taxon>Vertebrata</taxon>
        <taxon>Euteleostomi</taxon>
        <taxon>Actinopterygii</taxon>
        <taxon>Neopterygii</taxon>
        <taxon>Teleostei</taxon>
        <taxon>Anguilliformes</taxon>
        <taxon>Anguillidae</taxon>
        <taxon>Anguilla</taxon>
    </lineage>
</organism>
<reference evidence="1" key="2">
    <citation type="journal article" date="2015" name="Fish Shellfish Immunol.">
        <title>Early steps in the European eel (Anguilla anguilla)-Vibrio vulnificus interaction in the gills: Role of the RtxA13 toxin.</title>
        <authorList>
            <person name="Callol A."/>
            <person name="Pajuelo D."/>
            <person name="Ebbesson L."/>
            <person name="Teles M."/>
            <person name="MacKenzie S."/>
            <person name="Amaro C."/>
        </authorList>
    </citation>
    <scope>NUCLEOTIDE SEQUENCE</scope>
</reference>
<name>A0A0E9WN66_ANGAN</name>